<dbReference type="Proteomes" id="UP000194127">
    <property type="component" value="Unassembled WGS sequence"/>
</dbReference>
<evidence type="ECO:0000259" key="6">
    <source>
        <dbReference type="Pfam" id="PF25785"/>
    </source>
</evidence>
<evidence type="ECO:0000256" key="5">
    <source>
        <dbReference type="SAM" id="MobiDB-lite"/>
    </source>
</evidence>
<feature type="region of interest" description="Disordered" evidence="5">
    <location>
        <begin position="144"/>
        <end position="166"/>
    </location>
</feature>
<dbReference type="Pfam" id="PF25785">
    <property type="entry name" value="TPR"/>
    <property type="match status" value="1"/>
</dbReference>
<accession>A0A1X6MTF4</accession>
<sequence>MSGTPDLLSDGLIGLSPTVAMASRAQRGGKTFTEVYSDYVRLQEDYARKSEEFDNLEKTMAHVLAQLEERAPILSQQREEYERLHAETSQLASQLSQALSDRDAYAAASEENAQKFNGTRRENELLQKQLDDLGRQLRGVLRELGRVQDPSIPPDDVLDADENSQPPETIEGVIKSNLVLFRSIPQLQEQNQTLRKVVYELGAKLEAEEKDYREVLEKEQSEAVVEAHRALVDVRQQFDTYRQSAEVKFQSISKERDTLRAMLDRASTNAPPMINGDLNGRTTESPPHSELERELDYVQNQFKAYQTEMDVDTVHLRDELLAAQRRAGQLDAALAKANAKIEFLNGEIDDLFINISNKAPPRSSPYGPRPER</sequence>
<gene>
    <name evidence="7" type="ORF">POSPLADRAFT_1149128</name>
</gene>
<dbReference type="GO" id="GO:0005643">
    <property type="term" value="C:nuclear pore"/>
    <property type="evidence" value="ECO:0007669"/>
    <property type="project" value="TreeGrafter"/>
</dbReference>
<evidence type="ECO:0000313" key="7">
    <source>
        <dbReference type="EMBL" id="OSX59645.1"/>
    </source>
</evidence>
<evidence type="ECO:0000256" key="2">
    <source>
        <dbReference type="ARBA" id="ARBA00023054"/>
    </source>
</evidence>
<keyword evidence="3" id="KW-0539">Nucleus</keyword>
<organism evidence="7 8">
    <name type="scientific">Postia placenta MAD-698-R-SB12</name>
    <dbReference type="NCBI Taxonomy" id="670580"/>
    <lineage>
        <taxon>Eukaryota</taxon>
        <taxon>Fungi</taxon>
        <taxon>Dikarya</taxon>
        <taxon>Basidiomycota</taxon>
        <taxon>Agaricomycotina</taxon>
        <taxon>Agaricomycetes</taxon>
        <taxon>Polyporales</taxon>
        <taxon>Adustoporiaceae</taxon>
        <taxon>Rhodonia</taxon>
    </lineage>
</organism>
<evidence type="ECO:0000256" key="3">
    <source>
        <dbReference type="ARBA" id="ARBA00023242"/>
    </source>
</evidence>
<keyword evidence="8" id="KW-1185">Reference proteome</keyword>
<dbReference type="AlphaFoldDB" id="A0A1X6MTF4"/>
<evidence type="ECO:0000313" key="8">
    <source>
        <dbReference type="Proteomes" id="UP000194127"/>
    </source>
</evidence>
<feature type="domain" description="NUA/TPR/MLP1-2-like" evidence="6">
    <location>
        <begin position="110"/>
        <end position="210"/>
    </location>
</feature>
<reference evidence="7 8" key="1">
    <citation type="submission" date="2017-04" db="EMBL/GenBank/DDBJ databases">
        <title>Genome Sequence of the Model Brown-Rot Fungus Postia placenta SB12.</title>
        <authorList>
            <consortium name="DOE Joint Genome Institute"/>
            <person name="Gaskell J."/>
            <person name="Kersten P."/>
            <person name="Larrondo L.F."/>
            <person name="Canessa P."/>
            <person name="Martinez D."/>
            <person name="Hibbett D."/>
            <person name="Schmoll M."/>
            <person name="Kubicek C.P."/>
            <person name="Martinez A.T."/>
            <person name="Yadav J."/>
            <person name="Master E."/>
            <person name="Magnuson J.K."/>
            <person name="James T."/>
            <person name="Yaver D."/>
            <person name="Berka R."/>
            <person name="Labutti K."/>
            <person name="Lipzen A."/>
            <person name="Aerts A."/>
            <person name="Barry K."/>
            <person name="Henrissat B."/>
            <person name="Blanchette R."/>
            <person name="Grigoriev I."/>
            <person name="Cullen D."/>
        </authorList>
    </citation>
    <scope>NUCLEOTIDE SEQUENCE [LARGE SCALE GENOMIC DNA]</scope>
    <source>
        <strain evidence="7 8">MAD-698-R-SB12</strain>
    </source>
</reference>
<dbReference type="PANTHER" id="PTHR18898">
    <property type="entry name" value="NUCLEOPROTEIN TPR-RELATED"/>
    <property type="match status" value="1"/>
</dbReference>
<protein>
    <recommendedName>
        <fullName evidence="6">NUA/TPR/MLP1-2-like domain-containing protein</fullName>
    </recommendedName>
</protein>
<feature type="region of interest" description="Disordered" evidence="5">
    <location>
        <begin position="102"/>
        <end position="121"/>
    </location>
</feature>
<dbReference type="GeneID" id="36331220"/>
<dbReference type="EMBL" id="KZ110601">
    <property type="protein sequence ID" value="OSX59645.1"/>
    <property type="molecule type" value="Genomic_DNA"/>
</dbReference>
<dbReference type="STRING" id="670580.A0A1X6MTF4"/>
<dbReference type="RefSeq" id="XP_024336439.1">
    <property type="nucleotide sequence ID" value="XM_024486271.1"/>
</dbReference>
<dbReference type="OrthoDB" id="343070at2759"/>
<dbReference type="PANTHER" id="PTHR18898:SF2">
    <property type="entry name" value="NUCLEOPROTEIN TPR"/>
    <property type="match status" value="1"/>
</dbReference>
<feature type="coiled-coil region" evidence="4">
    <location>
        <begin position="288"/>
        <end position="354"/>
    </location>
</feature>
<keyword evidence="2 4" id="KW-0175">Coiled coil</keyword>
<evidence type="ECO:0000256" key="4">
    <source>
        <dbReference type="SAM" id="Coils"/>
    </source>
</evidence>
<dbReference type="GO" id="GO:0017056">
    <property type="term" value="F:structural constituent of nuclear pore"/>
    <property type="evidence" value="ECO:0007669"/>
    <property type="project" value="TreeGrafter"/>
</dbReference>
<evidence type="ECO:0000256" key="1">
    <source>
        <dbReference type="ARBA" id="ARBA00004123"/>
    </source>
</evidence>
<comment type="subcellular location">
    <subcellularLocation>
        <location evidence="1">Nucleus</location>
    </subcellularLocation>
</comment>
<dbReference type="GO" id="GO:0006406">
    <property type="term" value="P:mRNA export from nucleus"/>
    <property type="evidence" value="ECO:0007669"/>
    <property type="project" value="TreeGrafter"/>
</dbReference>
<name>A0A1X6MTF4_9APHY</name>
<feature type="region of interest" description="Disordered" evidence="5">
    <location>
        <begin position="268"/>
        <end position="288"/>
    </location>
</feature>
<dbReference type="InterPro" id="IPR057974">
    <property type="entry name" value="NUA/TPR/MLP1-2-like_dom"/>
</dbReference>
<proteinExistence type="predicted"/>